<reference evidence="2" key="1">
    <citation type="submission" date="2018-02" db="EMBL/GenBank/DDBJ databases">
        <title>Rhizophora mucronata_Transcriptome.</title>
        <authorList>
            <person name="Meera S.P."/>
            <person name="Sreeshan A."/>
            <person name="Augustine A."/>
        </authorList>
    </citation>
    <scope>NUCLEOTIDE SEQUENCE</scope>
    <source>
        <tissue evidence="2">Leaf</tissue>
    </source>
</reference>
<proteinExistence type="predicted"/>
<organism evidence="2">
    <name type="scientific">Rhizophora mucronata</name>
    <name type="common">Asiatic mangrove</name>
    <dbReference type="NCBI Taxonomy" id="61149"/>
    <lineage>
        <taxon>Eukaryota</taxon>
        <taxon>Viridiplantae</taxon>
        <taxon>Streptophyta</taxon>
        <taxon>Embryophyta</taxon>
        <taxon>Tracheophyta</taxon>
        <taxon>Spermatophyta</taxon>
        <taxon>Magnoliopsida</taxon>
        <taxon>eudicotyledons</taxon>
        <taxon>Gunneridae</taxon>
        <taxon>Pentapetalae</taxon>
        <taxon>rosids</taxon>
        <taxon>fabids</taxon>
        <taxon>Malpighiales</taxon>
        <taxon>Rhizophoraceae</taxon>
        <taxon>Rhizophora</taxon>
    </lineage>
</organism>
<keyword evidence="1" id="KW-0812">Transmembrane</keyword>
<keyword evidence="1" id="KW-1133">Transmembrane helix</keyword>
<feature type="transmembrane region" description="Helical" evidence="1">
    <location>
        <begin position="21"/>
        <end position="38"/>
    </location>
</feature>
<keyword evidence="1" id="KW-0472">Membrane</keyword>
<evidence type="ECO:0000313" key="2">
    <source>
        <dbReference type="EMBL" id="MBW91404.1"/>
    </source>
</evidence>
<dbReference type="AlphaFoldDB" id="A0A2P2JD54"/>
<accession>A0A2P2JD54</accession>
<sequence length="47" mass="5649">MSRQRGHSFLCYIGKKQKKRLILLSNILIYLFSCYPKGKPVQQLFRF</sequence>
<protein>
    <submittedName>
        <fullName evidence="2">Uncharacterized protein</fullName>
    </submittedName>
</protein>
<dbReference type="EMBL" id="GGEC01010921">
    <property type="protein sequence ID" value="MBW91404.1"/>
    <property type="molecule type" value="Transcribed_RNA"/>
</dbReference>
<evidence type="ECO:0000256" key="1">
    <source>
        <dbReference type="SAM" id="Phobius"/>
    </source>
</evidence>
<name>A0A2P2JD54_RHIMU</name>